<dbReference type="InterPro" id="IPR010347">
    <property type="entry name" value="Tdp1"/>
</dbReference>
<evidence type="ECO:0000313" key="2">
    <source>
        <dbReference type="EMBL" id="KAK7206756.1"/>
    </source>
</evidence>
<gene>
    <name evidence="2" type="ORF">BZA70DRAFT_113502</name>
</gene>
<feature type="compositionally biased region" description="Basic and acidic residues" evidence="1">
    <location>
        <begin position="35"/>
        <end position="45"/>
    </location>
</feature>
<accession>A0ABR1FA82</accession>
<dbReference type="RefSeq" id="XP_064769789.1">
    <property type="nucleotide sequence ID" value="XM_064909436.1"/>
</dbReference>
<organism evidence="2 3">
    <name type="scientific">Myxozyma melibiosi</name>
    <dbReference type="NCBI Taxonomy" id="54550"/>
    <lineage>
        <taxon>Eukaryota</taxon>
        <taxon>Fungi</taxon>
        <taxon>Dikarya</taxon>
        <taxon>Ascomycota</taxon>
        <taxon>Saccharomycotina</taxon>
        <taxon>Lipomycetes</taxon>
        <taxon>Lipomycetales</taxon>
        <taxon>Lipomycetaceae</taxon>
        <taxon>Myxozyma</taxon>
    </lineage>
</organism>
<dbReference type="Gene3D" id="3.30.870.10">
    <property type="entry name" value="Endonuclease Chain A"/>
    <property type="match status" value="2"/>
</dbReference>
<feature type="compositionally biased region" description="Low complexity" evidence="1">
    <location>
        <begin position="1"/>
        <end position="13"/>
    </location>
</feature>
<dbReference type="EMBL" id="JBBJBU010000002">
    <property type="protein sequence ID" value="KAK7206756.1"/>
    <property type="molecule type" value="Genomic_DNA"/>
</dbReference>
<comment type="caution">
    <text evidence="2">The sequence shown here is derived from an EMBL/GenBank/DDBJ whole genome shotgun (WGS) entry which is preliminary data.</text>
</comment>
<dbReference type="SUPFAM" id="SSF56024">
    <property type="entry name" value="Phospholipase D/nuclease"/>
    <property type="match status" value="2"/>
</dbReference>
<reference evidence="2 3" key="1">
    <citation type="submission" date="2024-03" db="EMBL/GenBank/DDBJ databases">
        <title>Genome-scale model development and genomic sequencing of the oleaginous clade Lipomyces.</title>
        <authorList>
            <consortium name="Lawrence Berkeley National Laboratory"/>
            <person name="Czajka J.J."/>
            <person name="Han Y."/>
            <person name="Kim J."/>
            <person name="Mondo S.J."/>
            <person name="Hofstad B.A."/>
            <person name="Robles A."/>
            <person name="Haridas S."/>
            <person name="Riley R."/>
            <person name="LaButti K."/>
            <person name="Pangilinan J."/>
            <person name="Andreopoulos W."/>
            <person name="Lipzen A."/>
            <person name="Yan J."/>
            <person name="Wang M."/>
            <person name="Ng V."/>
            <person name="Grigoriev I.V."/>
            <person name="Spatafora J.W."/>
            <person name="Magnuson J.K."/>
            <person name="Baker S.E."/>
            <person name="Pomraning K.R."/>
        </authorList>
    </citation>
    <scope>NUCLEOTIDE SEQUENCE [LARGE SCALE GENOMIC DNA]</scope>
    <source>
        <strain evidence="2 3">Phaff 52-87</strain>
    </source>
</reference>
<name>A0ABR1FA82_9ASCO</name>
<dbReference type="CDD" id="cd09122">
    <property type="entry name" value="PLDc_Tdp1_1"/>
    <property type="match status" value="1"/>
</dbReference>
<feature type="compositionally biased region" description="Low complexity" evidence="1">
    <location>
        <begin position="48"/>
        <end position="60"/>
    </location>
</feature>
<keyword evidence="3" id="KW-1185">Reference proteome</keyword>
<proteinExistence type="predicted"/>
<dbReference type="PANTHER" id="PTHR12415">
    <property type="entry name" value="TYROSYL-DNA PHOSPHODIESTERASE 1"/>
    <property type="match status" value="1"/>
</dbReference>
<protein>
    <submittedName>
        <fullName evidence="2">Tyrosyl-DNA phosphodiesterase-domain-containing protein</fullName>
    </submittedName>
</protein>
<feature type="region of interest" description="Disordered" evidence="1">
    <location>
        <begin position="1"/>
        <end position="60"/>
    </location>
</feature>
<evidence type="ECO:0000256" key="1">
    <source>
        <dbReference type="SAM" id="MobiDB-lite"/>
    </source>
</evidence>
<feature type="region of interest" description="Disordered" evidence="1">
    <location>
        <begin position="72"/>
        <end position="136"/>
    </location>
</feature>
<dbReference type="Pfam" id="PF06087">
    <property type="entry name" value="Tyr-DNA_phospho"/>
    <property type="match status" value="1"/>
</dbReference>
<dbReference type="PANTHER" id="PTHR12415:SF4">
    <property type="entry name" value="TYROSYL-DNA PHOSPHODIESTERASE DOMAIN-CONTAINING PROTEIN"/>
    <property type="match status" value="1"/>
</dbReference>
<dbReference type="GeneID" id="90034948"/>
<dbReference type="Proteomes" id="UP001498771">
    <property type="component" value="Unassembled WGS sequence"/>
</dbReference>
<evidence type="ECO:0000313" key="3">
    <source>
        <dbReference type="Proteomes" id="UP001498771"/>
    </source>
</evidence>
<sequence length="497" mass="55383">MEIVDLSSDSPSPVDEDHRTNDTDIIALDDSQLDADLKLEQEHQPPESLSSSSSSYLASLDRAAMERERLLRISRANGGGRPKRRREDSDDEVEMGNGNDGDQDTVSHESDSLGRGSTTEMKRQREDTADQIPFPRGVVKRTAVTGYPRTGDEISIEEVLQPRHLRSAVLSAFQWDFDWILNKIFIGRTSLVLVVPAKGSEVRDSLRKSLGQVPNARLCMPNMDGMINCMHSKLQILFYDKYVRIAVPSANLTDYDWGEGMGVIENYVYIHDFPLRSSAGGGSRLPSFAADLIYFLEAQGMHQDIIDRLETEVSWEGTENVEFVHSIGGEHRGEKDIWRTGFTGLTRAIQKFGGKGSEVQIDYVISSLGSLTPVFVENIYNAASGKYYSIVTPPKSVRSVLKTAKERLRVYFPTHDTVAASRGGTDSAGTICFSANYYEKPVFPREILRDGRCTRRGCLMHEKVMLIRFDEPVRARDGVEVCGAAYVGSANMSESAW</sequence>